<dbReference type="GO" id="GO:0000062">
    <property type="term" value="F:fatty-acyl-CoA binding"/>
    <property type="evidence" value="ECO:0007669"/>
    <property type="project" value="InterPro"/>
</dbReference>
<proteinExistence type="predicted"/>
<accession>A0A9P6LLF9</accession>
<feature type="compositionally biased region" description="Polar residues" evidence="3">
    <location>
        <begin position="241"/>
        <end position="251"/>
    </location>
</feature>
<dbReference type="SUPFAM" id="SSF47027">
    <property type="entry name" value="Acyl-CoA binding protein"/>
    <property type="match status" value="1"/>
</dbReference>
<evidence type="ECO:0000256" key="4">
    <source>
        <dbReference type="SAM" id="Phobius"/>
    </source>
</evidence>
<feature type="transmembrane region" description="Helical" evidence="4">
    <location>
        <begin position="193"/>
        <end position="215"/>
    </location>
</feature>
<dbReference type="Pfam" id="PF00887">
    <property type="entry name" value="ACBP"/>
    <property type="match status" value="1"/>
</dbReference>
<dbReference type="InterPro" id="IPR035984">
    <property type="entry name" value="Acyl-CoA-binding_sf"/>
</dbReference>
<dbReference type="InterPro" id="IPR014352">
    <property type="entry name" value="FERM/acyl-CoA-bd_prot_sf"/>
</dbReference>
<evidence type="ECO:0000256" key="1">
    <source>
        <dbReference type="ARBA" id="ARBA00023121"/>
    </source>
</evidence>
<evidence type="ECO:0000256" key="2">
    <source>
        <dbReference type="SAM" id="Coils"/>
    </source>
</evidence>
<gene>
    <name evidence="6" type="ORF">CkaCkLH20_04858</name>
</gene>
<feature type="region of interest" description="Disordered" evidence="3">
    <location>
        <begin position="80"/>
        <end position="130"/>
    </location>
</feature>
<dbReference type="AlphaFoldDB" id="A0A9P6LLF9"/>
<keyword evidence="4" id="KW-1133">Transmembrane helix</keyword>
<keyword evidence="4" id="KW-0812">Transmembrane</keyword>
<comment type="caution">
    <text evidence="6">The sequence shown here is derived from an EMBL/GenBank/DDBJ whole genome shotgun (WGS) entry which is preliminary data.</text>
</comment>
<evidence type="ECO:0000313" key="6">
    <source>
        <dbReference type="EMBL" id="KAF9877723.1"/>
    </source>
</evidence>
<reference evidence="6" key="2">
    <citation type="submission" date="2020-11" db="EMBL/GenBank/DDBJ databases">
        <title>Whole genome sequencing of Colletotrichum sp.</title>
        <authorList>
            <person name="Li H."/>
        </authorList>
    </citation>
    <scope>NUCLEOTIDE SEQUENCE</scope>
    <source>
        <strain evidence="6">CkLH20</strain>
    </source>
</reference>
<evidence type="ECO:0000313" key="7">
    <source>
        <dbReference type="Proteomes" id="UP000781932"/>
    </source>
</evidence>
<keyword evidence="1" id="KW-0446">Lipid-binding</keyword>
<feature type="region of interest" description="Disordered" evidence="3">
    <location>
        <begin position="225"/>
        <end position="258"/>
    </location>
</feature>
<dbReference type="GO" id="GO:0006631">
    <property type="term" value="P:fatty acid metabolic process"/>
    <property type="evidence" value="ECO:0007669"/>
    <property type="project" value="TreeGrafter"/>
</dbReference>
<organism evidence="6 7">
    <name type="scientific">Colletotrichum karsti</name>
    <dbReference type="NCBI Taxonomy" id="1095194"/>
    <lineage>
        <taxon>Eukaryota</taxon>
        <taxon>Fungi</taxon>
        <taxon>Dikarya</taxon>
        <taxon>Ascomycota</taxon>
        <taxon>Pezizomycotina</taxon>
        <taxon>Sordariomycetes</taxon>
        <taxon>Hypocreomycetidae</taxon>
        <taxon>Glomerellales</taxon>
        <taxon>Glomerellaceae</taxon>
        <taxon>Colletotrichum</taxon>
        <taxon>Colletotrichum boninense species complex</taxon>
    </lineage>
</organism>
<dbReference type="EMBL" id="JAATWM020000013">
    <property type="protein sequence ID" value="KAF9877723.1"/>
    <property type="molecule type" value="Genomic_DNA"/>
</dbReference>
<dbReference type="PROSITE" id="PS51228">
    <property type="entry name" value="ACB_2"/>
    <property type="match status" value="1"/>
</dbReference>
<name>A0A9P6LLF9_9PEZI</name>
<feature type="compositionally biased region" description="Basic and acidic residues" evidence="3">
    <location>
        <begin position="22"/>
        <end position="31"/>
    </location>
</feature>
<evidence type="ECO:0000259" key="5">
    <source>
        <dbReference type="PROSITE" id="PS51228"/>
    </source>
</evidence>
<reference evidence="6" key="1">
    <citation type="submission" date="2020-03" db="EMBL/GenBank/DDBJ databases">
        <authorList>
            <person name="He L."/>
        </authorList>
    </citation>
    <scope>NUCLEOTIDE SEQUENCE</scope>
    <source>
        <strain evidence="6">CkLH20</strain>
    </source>
</reference>
<feature type="coiled-coil region" evidence="2">
    <location>
        <begin position="290"/>
        <end position="335"/>
    </location>
</feature>
<keyword evidence="2" id="KW-0175">Coiled coil</keyword>
<dbReference type="PANTHER" id="PTHR23310">
    <property type="entry name" value="ACYL-COA-BINDING PROTEIN, ACBP"/>
    <property type="match status" value="1"/>
</dbReference>
<keyword evidence="7" id="KW-1185">Reference proteome</keyword>
<feature type="compositionally biased region" description="Polar residues" evidence="3">
    <location>
        <begin position="80"/>
        <end position="97"/>
    </location>
</feature>
<feature type="domain" description="ACB" evidence="5">
    <location>
        <begin position="1"/>
        <end position="61"/>
    </location>
</feature>
<dbReference type="Gene3D" id="1.20.80.10">
    <property type="match status" value="1"/>
</dbReference>
<protein>
    <recommendedName>
        <fullName evidence="5">ACB domain-containing protein</fullName>
    </recommendedName>
</protein>
<dbReference type="InterPro" id="IPR000582">
    <property type="entry name" value="Acyl-CoA-binding_protein"/>
</dbReference>
<keyword evidence="4" id="KW-0472">Membrane</keyword>
<dbReference type="Proteomes" id="UP000781932">
    <property type="component" value="Unassembled WGS sequence"/>
</dbReference>
<sequence>MEGDVDGVMERPTSASGMPADELQREKDKWDAWNSQTGLTRTEAKRRYIEALIETMHKYATTPDAKELVAELEFVWNQIKNNSPSSTDSSPKGTGYNSEPRRFTQPLSGSEGPMKILSPMSEDDAAERDSDRRLGYNEGVEEDALVPNSNWSRSVERALEKMSAEVAALREQITTGREWKSRKQRSFMAWVRWFVWIVMKHLAIDTVLLAFILLWMRKRKDRRLEDLDGNGATGSDAPMNKSGSLTPTAKNSQEEEEDIPTFQAGCQSMAMFVPLEESLFEPFEEPKTKLDRLKASVENVDKQAAGVQENIRYIYERERRRIVRLANKLEAANGLVETDLGIAPDDRAIMMAYVEAAFPPGADFSTRTQSTYTIPEKPPTTGLPPRQGAILWSLYNTGQALIQMCGYMDLAQKFLDEYHKEIEEETAALEAQKVAWTG</sequence>
<dbReference type="PANTHER" id="PTHR23310:SF133">
    <property type="entry name" value="COA BINDING PROTEIN, PUTATIVE (AFU_ORTHOLOGUE AFUA_1G12300)-RELATED"/>
    <property type="match status" value="1"/>
</dbReference>
<dbReference type="OrthoDB" id="346910at2759"/>
<dbReference type="RefSeq" id="XP_038747184.1">
    <property type="nucleotide sequence ID" value="XM_038887577.1"/>
</dbReference>
<feature type="region of interest" description="Disordered" evidence="3">
    <location>
        <begin position="1"/>
        <end position="31"/>
    </location>
</feature>
<evidence type="ECO:0000256" key="3">
    <source>
        <dbReference type="SAM" id="MobiDB-lite"/>
    </source>
</evidence>
<dbReference type="GeneID" id="62160651"/>